<reference evidence="1 2" key="1">
    <citation type="submission" date="2019-09" db="EMBL/GenBank/DDBJ databases">
        <authorList>
            <person name="Falcon-Lizardi N."/>
            <person name="Rios-Rosa Y."/>
            <person name="Rivera-Cruz A."/>
            <person name="Rivera-Espinal N.S."/>
            <person name="Rodriguez-Cotto F.E."/>
            <person name="Rosa-Flores A.N."/>
            <person name="Rubin M.R."/>
            <person name="Vazquez E."/>
            <person name="Molloy S.D."/>
            <person name="Garlena R.A."/>
            <person name="Russell D.A."/>
            <person name="Pope W.H."/>
            <person name="Jacobs-Sera D."/>
            <person name="Hatfull G.F."/>
        </authorList>
    </citation>
    <scope>NUCLEOTIDE SEQUENCE [LARGE SCALE GENOMIC DNA]</scope>
</reference>
<dbReference type="RefSeq" id="YP_010246788.1">
    <property type="nucleotide sequence ID" value="NC_060137.1"/>
</dbReference>
<name>A0A5Q2WER2_9CAUD</name>
<organism evidence="1 2">
    <name type="scientific">Gordonia phage Syleon</name>
    <dbReference type="NCBI Taxonomy" id="2653718"/>
    <lineage>
        <taxon>Viruses</taxon>
        <taxon>Duplodnaviria</taxon>
        <taxon>Heunggongvirae</taxon>
        <taxon>Uroviricota</taxon>
        <taxon>Caudoviricetes</taxon>
        <taxon>Deeyouvirinae</taxon>
        <taxon>Octobienvirus</taxon>
        <taxon>Octobienvirus syleon</taxon>
    </lineage>
</organism>
<protein>
    <submittedName>
        <fullName evidence="1">Uncharacterized protein</fullName>
    </submittedName>
</protein>
<gene>
    <name evidence="1" type="primary">135</name>
    <name evidence="1" type="ORF">SEA_SYLEON_135</name>
</gene>
<dbReference type="KEGG" id="vg:70081360"/>
<evidence type="ECO:0000313" key="1">
    <source>
        <dbReference type="EMBL" id="QGH75858.1"/>
    </source>
</evidence>
<proteinExistence type="predicted"/>
<dbReference type="EMBL" id="MN444870">
    <property type="protein sequence ID" value="QGH75858.1"/>
    <property type="molecule type" value="Genomic_DNA"/>
</dbReference>
<accession>A0A5Q2WER2</accession>
<dbReference type="GeneID" id="70081360"/>
<keyword evidence="2" id="KW-1185">Reference proteome</keyword>
<dbReference type="Proteomes" id="UP000346466">
    <property type="component" value="Segment"/>
</dbReference>
<evidence type="ECO:0000313" key="2">
    <source>
        <dbReference type="Proteomes" id="UP000346466"/>
    </source>
</evidence>
<sequence>MIETTGMPTTNQPAETPHVAFTPWHETLKVEPHGGGYRITAADGRYWDVEGDVITADRGNRVPVDCKLGAALLWAVNTK</sequence>